<dbReference type="InterPro" id="IPR019494">
    <property type="entry name" value="FIST_C"/>
</dbReference>
<dbReference type="EMBL" id="NQWH01000037">
    <property type="protein sequence ID" value="PHP26438.1"/>
    <property type="molecule type" value="Genomic_DNA"/>
</dbReference>
<dbReference type="PANTHER" id="PTHR40252">
    <property type="entry name" value="BLR0328 PROTEIN"/>
    <property type="match status" value="1"/>
</dbReference>
<dbReference type="Proteomes" id="UP000221860">
    <property type="component" value="Unassembled WGS sequence"/>
</dbReference>
<evidence type="ECO:0000313" key="3">
    <source>
        <dbReference type="EMBL" id="PHP26438.1"/>
    </source>
</evidence>
<proteinExistence type="predicted"/>
<evidence type="ECO:0000259" key="2">
    <source>
        <dbReference type="SMART" id="SM01204"/>
    </source>
</evidence>
<sequence>MQAVADAPEGARLGAGRVLRSASVSAFEADPAAALMRVLGPGPFALVLIFAAPRAPMAALAAAAAAWPGARAVIGCTTAGEITGAGYAEDEIVGIGLPAELFEAEVMAIPDLDRVGAPEMLRQLAETRARVEGRRPNWTSEFAMLLVDGLSRREDALAAALSAGIGRVPLFGGSAGDGEDFGETRVLIDGAWHRGAAVLAFVRTACRAAVFNLDHFDPTEERMIVTQADPEARLVRRLNGEPAAREYARVLGLDRSQLSAFTFAAHPLVVRIGGRHHVRAIQRVTEAGELVFYAAIDEGMVLSLAEPRDIAQHLDASFEAMAREDGPPDAILAFDCILRRLEATEKQMGGRMSAVLRKHGIVGFSTYGEQLNGLHVNQTMTGVALRRP</sequence>
<dbReference type="AlphaFoldDB" id="A0A2G1MCL1"/>
<dbReference type="SMART" id="SM01204">
    <property type="entry name" value="FIST_C"/>
    <property type="match status" value="1"/>
</dbReference>
<dbReference type="Pfam" id="PF08495">
    <property type="entry name" value="FIST"/>
    <property type="match status" value="1"/>
</dbReference>
<organism evidence="3 4">
    <name type="scientific">Limimaricola cinnabarinus</name>
    <dbReference type="NCBI Taxonomy" id="1125964"/>
    <lineage>
        <taxon>Bacteria</taxon>
        <taxon>Pseudomonadati</taxon>
        <taxon>Pseudomonadota</taxon>
        <taxon>Alphaproteobacteria</taxon>
        <taxon>Rhodobacterales</taxon>
        <taxon>Paracoccaceae</taxon>
        <taxon>Limimaricola</taxon>
    </lineage>
</organism>
<feature type="domain" description="FIST" evidence="1">
    <location>
        <begin position="42"/>
        <end position="242"/>
    </location>
</feature>
<dbReference type="OrthoDB" id="9807948at2"/>
<comment type="caution">
    <text evidence="3">The sequence shown here is derived from an EMBL/GenBank/DDBJ whole genome shotgun (WGS) entry which is preliminary data.</text>
</comment>
<dbReference type="InterPro" id="IPR013702">
    <property type="entry name" value="FIST_domain_N"/>
</dbReference>
<dbReference type="SMART" id="SM00897">
    <property type="entry name" value="FIST"/>
    <property type="match status" value="1"/>
</dbReference>
<name>A0A2G1MCL1_9RHOB</name>
<feature type="domain" description="FIST C-domain" evidence="2">
    <location>
        <begin position="243"/>
        <end position="373"/>
    </location>
</feature>
<dbReference type="RefSeq" id="WP_099278433.1">
    <property type="nucleotide sequence ID" value="NZ_KZ304977.1"/>
</dbReference>
<protein>
    <submittedName>
        <fullName evidence="3">GfdT protein</fullName>
    </submittedName>
</protein>
<dbReference type="PANTHER" id="PTHR40252:SF2">
    <property type="entry name" value="BLR0328 PROTEIN"/>
    <property type="match status" value="1"/>
</dbReference>
<dbReference type="Pfam" id="PF10442">
    <property type="entry name" value="FIST_C"/>
    <property type="match status" value="1"/>
</dbReference>
<evidence type="ECO:0000259" key="1">
    <source>
        <dbReference type="SMART" id="SM00897"/>
    </source>
</evidence>
<gene>
    <name evidence="3" type="ORF">CJ301_16345</name>
</gene>
<evidence type="ECO:0000313" key="4">
    <source>
        <dbReference type="Proteomes" id="UP000221860"/>
    </source>
</evidence>
<reference evidence="3 4" key="1">
    <citation type="submission" date="2017-08" db="EMBL/GenBank/DDBJ databases">
        <title>Draft Genome Sequence of Loktanella cinnabarina Strain XM1, Isolated from Coastal Surface Water.</title>
        <authorList>
            <person name="Ma R."/>
            <person name="Wang J."/>
            <person name="Wang Q."/>
            <person name="Ma Z."/>
            <person name="Li J."/>
            <person name="Chen L."/>
        </authorList>
    </citation>
    <scope>NUCLEOTIDE SEQUENCE [LARGE SCALE GENOMIC DNA]</scope>
    <source>
        <strain evidence="3 4">XM1</strain>
    </source>
</reference>
<accession>A0A2G1MCL1</accession>
<keyword evidence="4" id="KW-1185">Reference proteome</keyword>